<dbReference type="Pfam" id="PF03297">
    <property type="entry name" value="Ribosomal_S25"/>
    <property type="match status" value="1"/>
</dbReference>
<evidence type="ECO:0000256" key="2">
    <source>
        <dbReference type="ARBA" id="ARBA00022980"/>
    </source>
</evidence>
<dbReference type="KEGG" id="pdic:114515481"/>
<evidence type="ECO:0000313" key="8">
    <source>
        <dbReference type="Proteomes" id="UP000504628"/>
    </source>
</evidence>
<dbReference type="OrthoDB" id="10263513at2759"/>
<dbReference type="Gene3D" id="1.10.10.10">
    <property type="entry name" value="Winged helix-like DNA-binding domain superfamily/Winged helix DNA-binding domain"/>
    <property type="match status" value="1"/>
</dbReference>
<dbReference type="InParanoid" id="A0A7E6D046"/>
<gene>
    <name evidence="9" type="primary">LOC114515481</name>
</gene>
<comment type="similarity">
    <text evidence="1 6">Belongs to the eukaryotic ribosomal protein eS25 family.</text>
</comment>
<protein>
    <recommendedName>
        <fullName evidence="6">40S ribosomal protein S25</fullName>
    </recommendedName>
</protein>
<keyword evidence="2 6" id="KW-0689">Ribosomal protein</keyword>
<proteinExistence type="inferred from homology"/>
<evidence type="ECO:0000256" key="5">
    <source>
        <dbReference type="ARBA" id="ARBA00045746"/>
    </source>
</evidence>
<evidence type="ECO:0000256" key="7">
    <source>
        <dbReference type="SAM" id="MobiDB-lite"/>
    </source>
</evidence>
<dbReference type="InterPro" id="IPR004977">
    <property type="entry name" value="Ribosomal_eS25"/>
</dbReference>
<dbReference type="RefSeq" id="XP_035871749.1">
    <property type="nucleotide sequence ID" value="XM_036015856.1"/>
</dbReference>
<comment type="function">
    <text evidence="5">Component of the small ribosomal subunit. The ribosome is a large ribonucleoprotein complex responsible for the synthesis of proteins in the cell.</text>
</comment>
<evidence type="ECO:0000256" key="6">
    <source>
        <dbReference type="RuleBase" id="RU366057"/>
    </source>
</evidence>
<dbReference type="GO" id="GO:1990904">
    <property type="term" value="C:ribonucleoprotein complex"/>
    <property type="evidence" value="ECO:0007669"/>
    <property type="project" value="UniProtKB-KW"/>
</dbReference>
<dbReference type="GeneID" id="114515481"/>
<dbReference type="PANTHER" id="PTHR12850">
    <property type="entry name" value="40S RIBOSOMAL PROTEIN S25"/>
    <property type="match status" value="1"/>
</dbReference>
<name>A0A7E6D046_9CHIR</name>
<feature type="region of interest" description="Disordered" evidence="7">
    <location>
        <begin position="41"/>
        <end position="79"/>
    </location>
</feature>
<dbReference type="AlphaFoldDB" id="A0A7E6D046"/>
<evidence type="ECO:0000256" key="4">
    <source>
        <dbReference type="ARBA" id="ARBA00035021"/>
    </source>
</evidence>
<evidence type="ECO:0000313" key="9">
    <source>
        <dbReference type="RefSeq" id="XP_035871749.1"/>
    </source>
</evidence>
<organism evidence="8 9">
    <name type="scientific">Phyllostomus discolor</name>
    <name type="common">pale spear-nosed bat</name>
    <dbReference type="NCBI Taxonomy" id="89673"/>
    <lineage>
        <taxon>Eukaryota</taxon>
        <taxon>Metazoa</taxon>
        <taxon>Chordata</taxon>
        <taxon>Craniata</taxon>
        <taxon>Vertebrata</taxon>
        <taxon>Euteleostomi</taxon>
        <taxon>Mammalia</taxon>
        <taxon>Eutheria</taxon>
        <taxon>Laurasiatheria</taxon>
        <taxon>Chiroptera</taxon>
        <taxon>Yangochiroptera</taxon>
        <taxon>Phyllostomidae</taxon>
        <taxon>Phyllostominae</taxon>
        <taxon>Phyllostomus</taxon>
    </lineage>
</organism>
<dbReference type="InterPro" id="IPR036388">
    <property type="entry name" value="WH-like_DNA-bd_sf"/>
</dbReference>
<accession>A0A7E6D046</accession>
<keyword evidence="8" id="KW-1185">Reference proteome</keyword>
<dbReference type="GO" id="GO:0022626">
    <property type="term" value="C:cytosolic ribosome"/>
    <property type="evidence" value="ECO:0007669"/>
    <property type="project" value="UniProtKB-ARBA"/>
</dbReference>
<comment type="subunit">
    <text evidence="4">Component of the small ribosomal subunit.</text>
</comment>
<dbReference type="Proteomes" id="UP000504628">
    <property type="component" value="Chromosome 2"/>
</dbReference>
<sequence>MDSTCTAAGSSKIRCSLSFTMLPKDNNDGDTGPQCLCLGPGAGGREVPSTTTWKKNAGKSAKKDKNTVNKSGSKAKKKKWNKGKVWDKLNNLILFDKAPYDKVCMEVSNYKFITPAIVSEQLKIHSSLARAALQELLSKGLIKLVSNHRAQVIYTRNTKGGDAPAVGEDA</sequence>
<dbReference type="FunFam" id="1.10.10.10:FF:000166">
    <property type="entry name" value="40S ribosomal protein S25"/>
    <property type="match status" value="1"/>
</dbReference>
<keyword evidence="3 6" id="KW-0687">Ribonucleoprotein</keyword>
<reference evidence="9" key="1">
    <citation type="submission" date="2025-08" db="UniProtKB">
        <authorList>
            <consortium name="RefSeq"/>
        </authorList>
    </citation>
    <scope>IDENTIFICATION</scope>
    <source>
        <tissue evidence="9">Muscle</tissue>
    </source>
</reference>
<evidence type="ECO:0000256" key="3">
    <source>
        <dbReference type="ARBA" id="ARBA00023274"/>
    </source>
</evidence>
<dbReference type="GO" id="GO:0003735">
    <property type="term" value="F:structural constituent of ribosome"/>
    <property type="evidence" value="ECO:0007669"/>
    <property type="project" value="UniProtKB-ARBA"/>
</dbReference>
<evidence type="ECO:0000256" key="1">
    <source>
        <dbReference type="ARBA" id="ARBA00009106"/>
    </source>
</evidence>